<dbReference type="RefSeq" id="WP_164036581.1">
    <property type="nucleotide sequence ID" value="NZ_JAAGNZ010000001.1"/>
</dbReference>
<protein>
    <submittedName>
        <fullName evidence="3">Alpha/beta hydrolase</fullName>
    </submittedName>
</protein>
<dbReference type="Proteomes" id="UP000477386">
    <property type="component" value="Unassembled WGS sequence"/>
</dbReference>
<dbReference type="PANTHER" id="PTHR43265">
    <property type="entry name" value="ESTERASE ESTD"/>
    <property type="match status" value="1"/>
</dbReference>
<dbReference type="GO" id="GO:0052689">
    <property type="term" value="F:carboxylic ester hydrolase activity"/>
    <property type="evidence" value="ECO:0007669"/>
    <property type="project" value="TreeGrafter"/>
</dbReference>
<feature type="chain" id="PRO_5026663218" evidence="1">
    <location>
        <begin position="21"/>
        <end position="327"/>
    </location>
</feature>
<proteinExistence type="predicted"/>
<reference evidence="3 4" key="1">
    <citation type="submission" date="2020-02" db="EMBL/GenBank/DDBJ databases">
        <title>Draft genome sequence of two Spirosoma agri KCTC 52727 and Spirosoma terrae KCTC 52035.</title>
        <authorList>
            <person name="Rojas J."/>
            <person name="Ambika Manirajan B."/>
            <person name="Ratering S."/>
            <person name="Suarez C."/>
            <person name="Schnell S."/>
        </authorList>
    </citation>
    <scope>NUCLEOTIDE SEQUENCE [LARGE SCALE GENOMIC DNA]</scope>
    <source>
        <strain evidence="3 4">KCTC 52727</strain>
    </source>
</reference>
<sequence>MNRILLAVFSLLSAGSTVFAQTEEPIHTKITVPESVDLTLDGTLTLPATRKGPIPVVLLIAGSGSTDRDGNSPSPIGTFGTLKPGSYRMLADSLVRQGIAVARYDKRGSGTNIVATMKALKPQDHRFEYYVSDAVGFVRQLQADNRFSKVIVAGHSEGSLVGMLATIQTKASGLISIAGAGQNIADVLKKQFQALPESQRQLVYRDLDSLRAGQTVSKPAPSALMVLHPLLQGSMMSWMKYDPAQEIKQIKGPILIINGKHDLQVATGEAELLKAARPDATLSLFDQMNHVLKNAPMDRLENFKTYTDPSLPLTPGLTTTIAQFVKQ</sequence>
<dbReference type="Gene3D" id="3.40.50.1820">
    <property type="entry name" value="alpha/beta hydrolase"/>
    <property type="match status" value="1"/>
</dbReference>
<dbReference type="AlphaFoldDB" id="A0A6M0IFJ6"/>
<keyword evidence="1" id="KW-0732">Signal</keyword>
<feature type="signal peptide" evidence="1">
    <location>
        <begin position="1"/>
        <end position="20"/>
    </location>
</feature>
<name>A0A6M0IFJ6_9BACT</name>
<evidence type="ECO:0000313" key="4">
    <source>
        <dbReference type="Proteomes" id="UP000477386"/>
    </source>
</evidence>
<evidence type="ECO:0000259" key="2">
    <source>
        <dbReference type="Pfam" id="PF12146"/>
    </source>
</evidence>
<dbReference type="InterPro" id="IPR029058">
    <property type="entry name" value="AB_hydrolase_fold"/>
</dbReference>
<keyword evidence="3" id="KW-0378">Hydrolase</keyword>
<organism evidence="3 4">
    <name type="scientific">Spirosoma agri</name>
    <dbReference type="NCBI Taxonomy" id="1987381"/>
    <lineage>
        <taxon>Bacteria</taxon>
        <taxon>Pseudomonadati</taxon>
        <taxon>Bacteroidota</taxon>
        <taxon>Cytophagia</taxon>
        <taxon>Cytophagales</taxon>
        <taxon>Cytophagaceae</taxon>
        <taxon>Spirosoma</taxon>
    </lineage>
</organism>
<dbReference type="SUPFAM" id="SSF53474">
    <property type="entry name" value="alpha/beta-Hydrolases"/>
    <property type="match status" value="1"/>
</dbReference>
<evidence type="ECO:0000313" key="3">
    <source>
        <dbReference type="EMBL" id="NEU67050.1"/>
    </source>
</evidence>
<dbReference type="EMBL" id="JAAGNZ010000001">
    <property type="protein sequence ID" value="NEU67050.1"/>
    <property type="molecule type" value="Genomic_DNA"/>
</dbReference>
<dbReference type="InterPro" id="IPR053145">
    <property type="entry name" value="AB_hydrolase_Est10"/>
</dbReference>
<gene>
    <name evidence="3" type="ORF">GK091_09185</name>
</gene>
<evidence type="ECO:0000256" key="1">
    <source>
        <dbReference type="SAM" id="SignalP"/>
    </source>
</evidence>
<keyword evidence="4" id="KW-1185">Reference proteome</keyword>
<dbReference type="Pfam" id="PF12146">
    <property type="entry name" value="Hydrolase_4"/>
    <property type="match status" value="1"/>
</dbReference>
<feature type="domain" description="Serine aminopeptidase S33" evidence="2">
    <location>
        <begin position="85"/>
        <end position="292"/>
    </location>
</feature>
<dbReference type="InterPro" id="IPR022742">
    <property type="entry name" value="Hydrolase_4"/>
</dbReference>
<accession>A0A6M0IFJ6</accession>
<comment type="caution">
    <text evidence="3">The sequence shown here is derived from an EMBL/GenBank/DDBJ whole genome shotgun (WGS) entry which is preliminary data.</text>
</comment>
<dbReference type="PANTHER" id="PTHR43265:SF1">
    <property type="entry name" value="ESTERASE ESTD"/>
    <property type="match status" value="1"/>
</dbReference>